<sequence length="428" mass="45938">YSLAYSGDAGGKGYIGDLARFGMMGIEHGIPTAYAIPEVLYCFFQFTFAACTVAIAVGGAAGRGRMLPMLIWQFFWVTIVYSPLAHWVWSPNGWVYKLGTLDYAGGTPVHVASGASGLAYSLYLSEIWKKKEDRPKKMEPVEPHNPMHVLFATIILWGGWIGFDGAGGNVAMNIRSVMAASTTNLSAACGAVSWAILDYLRTKRWSIVSACSGAIAGLVGITPACGFVGHPAAMLIGFLNGVVCNYATGLKNLLGFEDPVDVVGMHLVGGIVGNLMTGLFAQASVAAVDGITEIPGGAFLDGNWIQIGYQLADTTAATLYAFGMSFFLCFLIDCVPGLKLRASEESIRRGCDLEEMMEPFLDRYDSEDLPCTSSSFSHHAKQGDQIKPKPEQGCDHRSESSRVDTASTNGEEKFGGKVEQEIQVLDAR</sequence>
<gene>
    <name evidence="1" type="ORF">IE53DRAFT_319296</name>
</gene>
<dbReference type="EMBL" id="KZ820195">
    <property type="protein sequence ID" value="PWN48484.1"/>
    <property type="molecule type" value="Genomic_DNA"/>
</dbReference>
<proteinExistence type="predicted"/>
<accession>A0ACD0NRQ4</accession>
<evidence type="ECO:0000313" key="2">
    <source>
        <dbReference type="Proteomes" id="UP000245626"/>
    </source>
</evidence>
<dbReference type="Proteomes" id="UP000245626">
    <property type="component" value="Unassembled WGS sequence"/>
</dbReference>
<reference evidence="1 2" key="1">
    <citation type="journal article" date="2018" name="Mol. Biol. Evol.">
        <title>Broad Genomic Sampling Reveals a Smut Pathogenic Ancestry of the Fungal Clade Ustilaginomycotina.</title>
        <authorList>
            <person name="Kijpornyongpan T."/>
            <person name="Mondo S.J."/>
            <person name="Barry K."/>
            <person name="Sandor L."/>
            <person name="Lee J."/>
            <person name="Lipzen A."/>
            <person name="Pangilinan J."/>
            <person name="LaButti K."/>
            <person name="Hainaut M."/>
            <person name="Henrissat B."/>
            <person name="Grigoriev I.V."/>
            <person name="Spatafora J.W."/>
            <person name="Aime M.C."/>
        </authorList>
    </citation>
    <scope>NUCLEOTIDE SEQUENCE [LARGE SCALE GENOMIC DNA]</scope>
    <source>
        <strain evidence="1 2">SA 807</strain>
    </source>
</reference>
<protein>
    <submittedName>
        <fullName evidence="1">Rh-like protein/ammonium transporter</fullName>
    </submittedName>
</protein>
<keyword evidence="2" id="KW-1185">Reference proteome</keyword>
<evidence type="ECO:0000313" key="1">
    <source>
        <dbReference type="EMBL" id="PWN48484.1"/>
    </source>
</evidence>
<organism evidence="1 2">
    <name type="scientific">Violaceomyces palustris</name>
    <dbReference type="NCBI Taxonomy" id="1673888"/>
    <lineage>
        <taxon>Eukaryota</taxon>
        <taxon>Fungi</taxon>
        <taxon>Dikarya</taxon>
        <taxon>Basidiomycota</taxon>
        <taxon>Ustilaginomycotina</taxon>
        <taxon>Ustilaginomycetes</taxon>
        <taxon>Violaceomycetales</taxon>
        <taxon>Violaceomycetaceae</taxon>
        <taxon>Violaceomyces</taxon>
    </lineage>
</organism>
<feature type="non-terminal residue" evidence="1">
    <location>
        <position position="1"/>
    </location>
</feature>
<name>A0ACD0NRQ4_9BASI</name>